<dbReference type="InterPro" id="IPR005702">
    <property type="entry name" value="Wzc-like_C"/>
</dbReference>
<dbReference type="InterPro" id="IPR050445">
    <property type="entry name" value="Bact_polysacc_biosynth/exp"/>
</dbReference>
<dbReference type="RefSeq" id="WP_090848422.1">
    <property type="nucleotide sequence ID" value="NZ_FNXG01000004.1"/>
</dbReference>
<proteinExistence type="predicted"/>
<evidence type="ECO:0000313" key="4">
    <source>
        <dbReference type="Proteomes" id="UP000199125"/>
    </source>
</evidence>
<dbReference type="InterPro" id="IPR033756">
    <property type="entry name" value="YlxH/NBP35"/>
</dbReference>
<evidence type="ECO:0000313" key="3">
    <source>
        <dbReference type="EMBL" id="SEI05307.1"/>
    </source>
</evidence>
<dbReference type="Gene3D" id="3.40.50.300">
    <property type="entry name" value="P-loop containing nucleotide triphosphate hydrolases"/>
    <property type="match status" value="1"/>
</dbReference>
<dbReference type="GO" id="GO:0005524">
    <property type="term" value="F:ATP binding"/>
    <property type="evidence" value="ECO:0007669"/>
    <property type="project" value="UniProtKB-KW"/>
</dbReference>
<dbReference type="OrthoDB" id="9775724at2"/>
<name>A0A1H6MTL2_9RHOB</name>
<dbReference type="Proteomes" id="UP000199125">
    <property type="component" value="Unassembled WGS sequence"/>
</dbReference>
<dbReference type="PANTHER" id="PTHR32309:SF13">
    <property type="entry name" value="FERRIC ENTEROBACTIN TRANSPORT PROTEIN FEPE"/>
    <property type="match status" value="1"/>
</dbReference>
<protein>
    <submittedName>
        <fullName evidence="3">Chromosome partitioning ATPase, Mrp family, contains Fe-S cluster</fullName>
    </submittedName>
</protein>
<dbReference type="GO" id="GO:0004713">
    <property type="term" value="F:protein tyrosine kinase activity"/>
    <property type="evidence" value="ECO:0007669"/>
    <property type="project" value="TreeGrafter"/>
</dbReference>
<dbReference type="PANTHER" id="PTHR32309">
    <property type="entry name" value="TYROSINE-PROTEIN KINASE"/>
    <property type="match status" value="1"/>
</dbReference>
<sequence length="271" mass="29842">MRARPTQKIEDSQLPVALAQPETRRHLTETEISLNWQRLPSVQVDRSVLREHQLYSESQPDGDPSAAFDLLRTELLQAAHNHGLTRIAVTSAHRGAGVSHVAANLAIAIARRKSARVVLADLDLARPDLSGRFGIRAPGPLVPVLMGEVAPMVQPLRVAGNLALVLNEQRSTAPASVLGEHSAREALDEIERMLQPDIMLIDLPPLTEGDAALSILPAMDGILLVADGTRTTRDDLQRCERALEGKSRLVGLVLNRAEDTTRRWWRRPKRN</sequence>
<keyword evidence="1" id="KW-0547">Nucleotide-binding</keyword>
<dbReference type="EMBL" id="FNXG01000004">
    <property type="protein sequence ID" value="SEI05307.1"/>
    <property type="molecule type" value="Genomic_DNA"/>
</dbReference>
<dbReference type="Pfam" id="PF10609">
    <property type="entry name" value="ParA"/>
    <property type="match status" value="1"/>
</dbReference>
<organism evidence="3 4">
    <name type="scientific">Paracoccus alkenifer</name>
    <dbReference type="NCBI Taxonomy" id="65735"/>
    <lineage>
        <taxon>Bacteria</taxon>
        <taxon>Pseudomonadati</taxon>
        <taxon>Pseudomonadota</taxon>
        <taxon>Alphaproteobacteria</taxon>
        <taxon>Rhodobacterales</taxon>
        <taxon>Paracoccaceae</taxon>
        <taxon>Paracoccus</taxon>
    </lineage>
</organism>
<dbReference type="GO" id="GO:0005886">
    <property type="term" value="C:plasma membrane"/>
    <property type="evidence" value="ECO:0007669"/>
    <property type="project" value="TreeGrafter"/>
</dbReference>
<dbReference type="AlphaFoldDB" id="A0A1H6MTL2"/>
<dbReference type="STRING" id="65735.SAMN04488075_2505"/>
<dbReference type="InterPro" id="IPR027417">
    <property type="entry name" value="P-loop_NTPase"/>
</dbReference>
<keyword evidence="4" id="KW-1185">Reference proteome</keyword>
<evidence type="ECO:0000256" key="2">
    <source>
        <dbReference type="ARBA" id="ARBA00022840"/>
    </source>
</evidence>
<accession>A0A1H6MTL2</accession>
<keyword evidence="2" id="KW-0067">ATP-binding</keyword>
<gene>
    <name evidence="3" type="ORF">SAMN04488075_2505</name>
</gene>
<dbReference type="CDD" id="cd05387">
    <property type="entry name" value="BY-kinase"/>
    <property type="match status" value="1"/>
</dbReference>
<dbReference type="SUPFAM" id="SSF52540">
    <property type="entry name" value="P-loop containing nucleoside triphosphate hydrolases"/>
    <property type="match status" value="1"/>
</dbReference>
<evidence type="ECO:0000256" key="1">
    <source>
        <dbReference type="ARBA" id="ARBA00022741"/>
    </source>
</evidence>
<reference evidence="4" key="1">
    <citation type="submission" date="2016-10" db="EMBL/GenBank/DDBJ databases">
        <authorList>
            <person name="Varghese N."/>
            <person name="Submissions S."/>
        </authorList>
    </citation>
    <scope>NUCLEOTIDE SEQUENCE [LARGE SCALE GENOMIC DNA]</scope>
    <source>
        <strain evidence="4">DSM 11593</strain>
    </source>
</reference>